<feature type="region of interest" description="Disordered" evidence="1">
    <location>
        <begin position="1"/>
        <end position="43"/>
    </location>
</feature>
<dbReference type="EMBL" id="CP034687">
    <property type="protein sequence ID" value="AZS85064.1"/>
    <property type="molecule type" value="Genomic_DNA"/>
</dbReference>
<accession>A0A3S9ZB59</accession>
<dbReference type="SUPFAM" id="SSF52540">
    <property type="entry name" value="P-loop containing nucleoside triphosphate hydrolases"/>
    <property type="match status" value="1"/>
</dbReference>
<dbReference type="Proteomes" id="UP000501753">
    <property type="component" value="Chromosome"/>
</dbReference>
<dbReference type="AlphaFoldDB" id="A0A3S9ZB59"/>
<name>A0A3S9ZB59_STRGD</name>
<evidence type="ECO:0000313" key="2">
    <source>
        <dbReference type="EMBL" id="AZS85064.1"/>
    </source>
</evidence>
<dbReference type="Gene3D" id="3.40.50.300">
    <property type="entry name" value="P-loop containing nucleotide triphosphate hydrolases"/>
    <property type="match status" value="1"/>
</dbReference>
<feature type="region of interest" description="Disordered" evidence="1">
    <location>
        <begin position="676"/>
        <end position="851"/>
    </location>
</feature>
<dbReference type="PANTHER" id="PTHR24216:SF65">
    <property type="entry name" value="PAXILLIN-LIKE PROTEIN 1"/>
    <property type="match status" value="1"/>
</dbReference>
<dbReference type="InterPro" id="IPR027417">
    <property type="entry name" value="P-loop_NTPase"/>
</dbReference>
<evidence type="ECO:0000313" key="4">
    <source>
        <dbReference type="Proteomes" id="UP000271291"/>
    </source>
</evidence>
<proteinExistence type="predicted"/>
<organism evidence="2 4">
    <name type="scientific">Streptomyces griseoviridis</name>
    <dbReference type="NCBI Taxonomy" id="45398"/>
    <lineage>
        <taxon>Bacteria</taxon>
        <taxon>Bacillati</taxon>
        <taxon>Actinomycetota</taxon>
        <taxon>Actinomycetes</taxon>
        <taxon>Kitasatosporales</taxon>
        <taxon>Streptomycetaceae</taxon>
        <taxon>Streptomyces</taxon>
    </lineage>
</organism>
<keyword evidence="2" id="KW-0547">Nucleotide-binding</keyword>
<feature type="compositionally biased region" description="Low complexity" evidence="1">
    <location>
        <begin position="751"/>
        <end position="764"/>
    </location>
</feature>
<keyword evidence="5" id="KW-1185">Reference proteome</keyword>
<dbReference type="EMBL" id="CP029078">
    <property type="protein sequence ID" value="QCN88084.1"/>
    <property type="molecule type" value="Genomic_DNA"/>
</dbReference>
<feature type="compositionally biased region" description="Low complexity" evidence="1">
    <location>
        <begin position="776"/>
        <end position="805"/>
    </location>
</feature>
<evidence type="ECO:0000313" key="3">
    <source>
        <dbReference type="EMBL" id="QCN88084.1"/>
    </source>
</evidence>
<feature type="region of interest" description="Disordered" evidence="1">
    <location>
        <begin position="59"/>
        <end position="103"/>
    </location>
</feature>
<reference evidence="2 4" key="2">
    <citation type="submission" date="2018-12" db="EMBL/GenBank/DDBJ databases">
        <title>Streptomyces griseoviridis F1-27 complete genome.</title>
        <authorList>
            <person name="Mariita R.M."/>
            <person name="Sello J.K."/>
        </authorList>
    </citation>
    <scope>NUCLEOTIDE SEQUENCE [LARGE SCALE GENOMIC DNA]</scope>
    <source>
        <strain evidence="2 4">F1-27</strain>
    </source>
</reference>
<keyword evidence="2" id="KW-0067">ATP-binding</keyword>
<dbReference type="OrthoDB" id="3846495at2"/>
<reference evidence="3 5" key="1">
    <citation type="submission" date="2018-04" db="EMBL/GenBank/DDBJ databases">
        <title>Complete genome sequences of Streptomyces griseoviridis K61 and characterization of antagonistic properties of biological control agents.</title>
        <authorList>
            <person name="Mariita R.M."/>
            <person name="Sello J.K."/>
        </authorList>
    </citation>
    <scope>NUCLEOTIDE SEQUENCE [LARGE SCALE GENOMIC DNA]</scope>
    <source>
        <strain evidence="3 5">K61</strain>
    </source>
</reference>
<evidence type="ECO:0000313" key="5">
    <source>
        <dbReference type="Proteomes" id="UP000501753"/>
    </source>
</evidence>
<protein>
    <submittedName>
        <fullName evidence="3">AAA family ATPase</fullName>
    </submittedName>
    <submittedName>
        <fullName evidence="2">ATP-binding protein</fullName>
    </submittedName>
</protein>
<evidence type="ECO:0000256" key="1">
    <source>
        <dbReference type="SAM" id="MobiDB-lite"/>
    </source>
</evidence>
<gene>
    <name evidence="3" type="ORF">DDJ31_26570</name>
    <name evidence="2" type="ORF">ELQ87_12735</name>
</gene>
<dbReference type="Proteomes" id="UP000271291">
    <property type="component" value="Chromosome"/>
</dbReference>
<feature type="compositionally biased region" description="Polar residues" evidence="1">
    <location>
        <begin position="713"/>
        <end position="725"/>
    </location>
</feature>
<sequence length="851" mass="86153">MDPIDRGPEEYGQDGDGGTPRPRPPREPLTTDFASPTPAPARTTRLISGDHLLTVNPVDGSEIALCPPGERPERPVKRTAADRAEADRAARPPVPPGPARPTLSLLERQDDRERLVRLLARGRSVRLTGPAGSGRTSLLDLVAEDCADLAPDGVVRLDGSHRTADDLLHDLLHAVYAAPLHRPGPDELRALLREIGAVVVLDDLEFGGAALDTLLDATPECAFLLGATPDVPPPSPDSSVEEVLLGGLDRAGGVEILERAVGRVLTEEEANWAGDLWFESEGLPLRFVQAGALLDQRDRQRADVSAVDTYGVFADEPPADAVLDIDAEDTAGIPLPSLGEAAAPAPLLASRLSGAARDTLRFAVALAGEVPHQAHLPALIGDTHADAALGELAACGLVTPVGSRYRLAAGVLTQLDAAGYADHDGGLQARALTAAQHYTWWAGHPSVAPQRVSAEADAVLAALAVLVPATTPPAEDGERPPAVLLARAAAPAFAAGLDWNAWERALRAGAEAARLAGEVAEQAYFHHELGVLALCEGQLDRARAELEVSVGLRGALADRRGTVAGRRALALVADRSGTAPGLVPALGPAAVEAAPDARRAESDPSSGTAPLPYVPAAADATPTVVTHRAPSAPGAPAPAARTRGGGLRALARRNLVAAGAGALLAAVLGTVVTLGATSNNDADTPSDRVGVNPTAGTELDDGGVGADTPAAGDSTSDTGAATSRATDPGPDGTLGTADDPTPSDSGRPSDDPTGTRGSTGSGSPSRPPSSRPPSSPSTTSRPPSATPSGSGTPTGSPTPTGGETPDPTDSETGEPSTTDSASGPGTPSTPVQSSDGTASVPASPSGSADVI</sequence>
<dbReference type="RefSeq" id="WP_127177948.1">
    <property type="nucleotide sequence ID" value="NZ_CP029078.1"/>
</dbReference>
<dbReference type="PANTHER" id="PTHR24216">
    <property type="entry name" value="PAXILLIN-RELATED"/>
    <property type="match status" value="1"/>
</dbReference>
<dbReference type="KEGG" id="sgd:ELQ87_12735"/>
<feature type="compositionally biased region" description="Pro residues" evidence="1">
    <location>
        <begin position="765"/>
        <end position="775"/>
    </location>
</feature>
<feature type="compositionally biased region" description="Basic and acidic residues" evidence="1">
    <location>
        <begin position="70"/>
        <end position="90"/>
    </location>
</feature>
<feature type="compositionally biased region" description="Polar residues" evidence="1">
    <location>
        <begin position="813"/>
        <end position="851"/>
    </location>
</feature>
<dbReference type="GO" id="GO:0005524">
    <property type="term" value="F:ATP binding"/>
    <property type="evidence" value="ECO:0007669"/>
    <property type="project" value="UniProtKB-KW"/>
</dbReference>